<evidence type="ECO:0000256" key="11">
    <source>
        <dbReference type="PIRSR" id="PIRSR006268-2"/>
    </source>
</evidence>
<organism evidence="12 13">
    <name type="scientific">Moheibacter lacus</name>
    <dbReference type="NCBI Taxonomy" id="2745851"/>
    <lineage>
        <taxon>Bacteria</taxon>
        <taxon>Pseudomonadati</taxon>
        <taxon>Bacteroidota</taxon>
        <taxon>Flavobacteriia</taxon>
        <taxon>Flavobacteriales</taxon>
        <taxon>Weeksellaceae</taxon>
        <taxon>Moheibacter</taxon>
    </lineage>
</organism>
<evidence type="ECO:0000256" key="7">
    <source>
        <dbReference type="ARBA" id="ARBA00022842"/>
    </source>
</evidence>
<evidence type="ECO:0000256" key="10">
    <source>
        <dbReference type="PIRNR" id="PIRNR006268"/>
    </source>
</evidence>
<dbReference type="Pfam" id="PF02424">
    <property type="entry name" value="ApbE"/>
    <property type="match status" value="1"/>
</dbReference>
<keyword evidence="13" id="KW-1185">Reference proteome</keyword>
<dbReference type="InterPro" id="IPR003374">
    <property type="entry name" value="ApbE-like_sf"/>
</dbReference>
<comment type="caution">
    <text evidence="12">The sequence shown here is derived from an EMBL/GenBank/DDBJ whole genome shotgun (WGS) entry which is preliminary data.</text>
</comment>
<keyword evidence="6 10" id="KW-0274">FAD</keyword>
<dbReference type="PANTHER" id="PTHR30040">
    <property type="entry name" value="THIAMINE BIOSYNTHESIS LIPOPROTEIN APBE"/>
    <property type="match status" value="1"/>
</dbReference>
<dbReference type="GO" id="GO:0046872">
    <property type="term" value="F:metal ion binding"/>
    <property type="evidence" value="ECO:0007669"/>
    <property type="project" value="UniProtKB-UniRule"/>
</dbReference>
<dbReference type="InterPro" id="IPR024932">
    <property type="entry name" value="ApbE"/>
</dbReference>
<evidence type="ECO:0000256" key="9">
    <source>
        <dbReference type="ARBA" id="ARBA00048540"/>
    </source>
</evidence>
<gene>
    <name evidence="12" type="ORF">HU137_03345</name>
</gene>
<dbReference type="GO" id="GO:0016740">
    <property type="term" value="F:transferase activity"/>
    <property type="evidence" value="ECO:0007669"/>
    <property type="project" value="UniProtKB-UniRule"/>
</dbReference>
<evidence type="ECO:0000256" key="5">
    <source>
        <dbReference type="ARBA" id="ARBA00022723"/>
    </source>
</evidence>
<feature type="binding site" evidence="11">
    <location>
        <position position="254"/>
    </location>
    <ligand>
        <name>Mg(2+)</name>
        <dbReference type="ChEBI" id="CHEBI:18420"/>
    </ligand>
</feature>
<accession>A0A838ZRC3</accession>
<protein>
    <recommendedName>
        <fullName evidence="2 10">FAD:protein FMN transferase</fullName>
        <ecNumber evidence="1 10">2.7.1.180</ecNumber>
    </recommendedName>
    <alternativeName>
        <fullName evidence="8 10">Flavin transferase</fullName>
    </alternativeName>
</protein>
<keyword evidence="5 10" id="KW-0479">Metal-binding</keyword>
<dbReference type="Gene3D" id="3.10.520.10">
    <property type="entry name" value="ApbE-like domains"/>
    <property type="match status" value="1"/>
</dbReference>
<dbReference type="EMBL" id="JACDZE010000001">
    <property type="protein sequence ID" value="MBA5628803.1"/>
    <property type="molecule type" value="Genomic_DNA"/>
</dbReference>
<evidence type="ECO:0000256" key="4">
    <source>
        <dbReference type="ARBA" id="ARBA00022679"/>
    </source>
</evidence>
<comment type="similarity">
    <text evidence="10">Belongs to the ApbE family.</text>
</comment>
<keyword evidence="7 10" id="KW-0460">Magnesium</keyword>
<evidence type="ECO:0000256" key="8">
    <source>
        <dbReference type="ARBA" id="ARBA00031306"/>
    </source>
</evidence>
<dbReference type="Proteomes" id="UP000552241">
    <property type="component" value="Unassembled WGS sequence"/>
</dbReference>
<evidence type="ECO:0000313" key="13">
    <source>
        <dbReference type="Proteomes" id="UP000552241"/>
    </source>
</evidence>
<name>A0A838ZRC3_9FLAO</name>
<evidence type="ECO:0000313" key="12">
    <source>
        <dbReference type="EMBL" id="MBA5628803.1"/>
    </source>
</evidence>
<keyword evidence="3 10" id="KW-0285">Flavoprotein</keyword>
<keyword evidence="4 10" id="KW-0808">Transferase</keyword>
<evidence type="ECO:0000256" key="3">
    <source>
        <dbReference type="ARBA" id="ARBA00022630"/>
    </source>
</evidence>
<dbReference type="EC" id="2.7.1.180" evidence="1 10"/>
<feature type="binding site" evidence="11">
    <location>
        <position position="141"/>
    </location>
    <ligand>
        <name>Mg(2+)</name>
        <dbReference type="ChEBI" id="CHEBI:18420"/>
    </ligand>
</feature>
<reference evidence="12 13" key="1">
    <citation type="submission" date="2020-07" db="EMBL/GenBank/DDBJ databases">
        <title>Moheibacter lacus sp. nov., a member of the family Flavobacteriaceae isolated from freshwater lake sediment.</title>
        <authorList>
            <person name="Liu Y."/>
        </authorList>
    </citation>
    <scope>NUCLEOTIDE SEQUENCE [LARGE SCALE GENOMIC DNA]</scope>
    <source>
        <strain evidence="12 13">BDHS18</strain>
    </source>
</reference>
<sequence length="300" mass="33301">MGSRFKITIEEENTASANLKIDRIISEIVRIENLISDWIPNSQVSRINENAGIKPVKVDKEVFDLTKRAVYFSEISNGAFDISVAALEKVYDYKEGWMDEFPDEKIIQKSISKVGYQNIILDEKNQTVFLKFKGMKIGFGSTGKGYAAQKARSFAQAIGVQSGIIDASGDISTWSSNSNWKIGIHNPFRPKNPIDILKLKNAAVTTSGNYEKFLMIGGKRYSHIINPKTGIPAEGLTSVTVLGPDAEFANGLSTTMMVLGKKNGLRFIQNFPDYASLMITDAGKVIRSKNYRKLKKSLAR</sequence>
<proteinExistence type="inferred from homology"/>
<evidence type="ECO:0000256" key="1">
    <source>
        <dbReference type="ARBA" id="ARBA00011955"/>
    </source>
</evidence>
<dbReference type="SUPFAM" id="SSF143631">
    <property type="entry name" value="ApbE-like"/>
    <property type="match status" value="1"/>
</dbReference>
<evidence type="ECO:0000256" key="2">
    <source>
        <dbReference type="ARBA" id="ARBA00016337"/>
    </source>
</evidence>
<comment type="cofactor">
    <cofactor evidence="11">
        <name>Mg(2+)</name>
        <dbReference type="ChEBI" id="CHEBI:18420"/>
    </cofactor>
    <cofactor evidence="11">
        <name>Mn(2+)</name>
        <dbReference type="ChEBI" id="CHEBI:29035"/>
    </cofactor>
    <text evidence="11">Magnesium. Can also use manganese.</text>
</comment>
<dbReference type="PIRSF" id="PIRSF006268">
    <property type="entry name" value="ApbE"/>
    <property type="match status" value="1"/>
</dbReference>
<dbReference type="AlphaFoldDB" id="A0A838ZRC3"/>
<evidence type="ECO:0000256" key="6">
    <source>
        <dbReference type="ARBA" id="ARBA00022827"/>
    </source>
</evidence>
<dbReference type="PANTHER" id="PTHR30040:SF2">
    <property type="entry name" value="FAD:PROTEIN FMN TRANSFERASE"/>
    <property type="match status" value="1"/>
</dbReference>
<comment type="catalytic activity">
    <reaction evidence="9 10">
        <text>L-threonyl-[protein] + FAD = FMN-L-threonyl-[protein] + AMP + H(+)</text>
        <dbReference type="Rhea" id="RHEA:36847"/>
        <dbReference type="Rhea" id="RHEA-COMP:11060"/>
        <dbReference type="Rhea" id="RHEA-COMP:11061"/>
        <dbReference type="ChEBI" id="CHEBI:15378"/>
        <dbReference type="ChEBI" id="CHEBI:30013"/>
        <dbReference type="ChEBI" id="CHEBI:57692"/>
        <dbReference type="ChEBI" id="CHEBI:74257"/>
        <dbReference type="ChEBI" id="CHEBI:456215"/>
        <dbReference type="EC" id="2.7.1.180"/>
    </reaction>
</comment>